<sequence length="53" mass="5977">MNKLALTLLSLAGLQLWDWRHSQVKAPCLSDQEKMDYSKGKESSKKNLTNGGR</sequence>
<dbReference type="Proteomes" id="UP000594771">
    <property type="component" value="Chromosome"/>
</dbReference>
<evidence type="ECO:0000313" key="3">
    <source>
        <dbReference type="EMBL" id="QPS01360.1"/>
    </source>
</evidence>
<organism evidence="3 4">
    <name type="scientific">Aerococcus urinae</name>
    <dbReference type="NCBI Taxonomy" id="1376"/>
    <lineage>
        <taxon>Bacteria</taxon>
        <taxon>Bacillati</taxon>
        <taxon>Bacillota</taxon>
        <taxon>Bacilli</taxon>
        <taxon>Lactobacillales</taxon>
        <taxon>Aerococcaceae</taxon>
        <taxon>Aerococcus</taxon>
    </lineage>
</organism>
<evidence type="ECO:0000313" key="5">
    <source>
        <dbReference type="Proteomes" id="UP001069145"/>
    </source>
</evidence>
<proteinExistence type="predicted"/>
<reference evidence="2" key="2">
    <citation type="submission" date="2022-09" db="EMBL/GenBank/DDBJ databases">
        <title>Aerococcus urinae taxonomy study.</title>
        <authorList>
            <person name="Christensen J."/>
            <person name="Senneby E."/>
        </authorList>
    </citation>
    <scope>NUCLEOTIDE SEQUENCE</scope>
    <source>
        <strain evidence="2">NLD-066-U95</strain>
    </source>
</reference>
<reference evidence="3 4" key="1">
    <citation type="submission" date="2020-12" db="EMBL/GenBank/DDBJ databases">
        <title>FDA dAtabase for Regulatory Grade micrObial Sequences (FDA-ARGOS): Supporting development and validation of Infectious Disease Dx tests.</title>
        <authorList>
            <person name="Sproer C."/>
            <person name="Gronow S."/>
            <person name="Severitt S."/>
            <person name="Schroder I."/>
            <person name="Tallon L."/>
            <person name="Sadzewicz L."/>
            <person name="Zhao X."/>
            <person name="Boylan J."/>
            <person name="Ott S."/>
            <person name="Bowen H."/>
            <person name="Vavikolanu K."/>
            <person name="Mehta A."/>
            <person name="Aluvathingal J."/>
            <person name="Nadendla S."/>
            <person name="Lowell S."/>
            <person name="Myers T."/>
            <person name="Yan Y."/>
            <person name="Sichtig H."/>
        </authorList>
    </citation>
    <scope>NUCLEOTIDE SEQUENCE [LARGE SCALE GENOMIC DNA]</scope>
    <source>
        <strain evidence="3 4">FDAARGOS_911</strain>
    </source>
</reference>
<dbReference type="EMBL" id="CP065662">
    <property type="protein sequence ID" value="QPS01360.1"/>
    <property type="molecule type" value="Genomic_DNA"/>
</dbReference>
<dbReference type="AlphaFoldDB" id="A0A7T2VSB8"/>
<feature type="compositionally biased region" description="Basic and acidic residues" evidence="1">
    <location>
        <begin position="31"/>
        <end position="45"/>
    </location>
</feature>
<evidence type="ECO:0000256" key="1">
    <source>
        <dbReference type="SAM" id="MobiDB-lite"/>
    </source>
</evidence>
<evidence type="ECO:0000313" key="4">
    <source>
        <dbReference type="Proteomes" id="UP000594771"/>
    </source>
</evidence>
<keyword evidence="5" id="KW-1185">Reference proteome</keyword>
<evidence type="ECO:0000313" key="2">
    <source>
        <dbReference type="EMBL" id="MCY3053669.1"/>
    </source>
</evidence>
<protein>
    <submittedName>
        <fullName evidence="3">Uncharacterized protein</fullName>
    </submittedName>
</protein>
<dbReference type="RefSeq" id="WP_013669122.1">
    <property type="nucleotide sequence ID" value="NZ_CAJHLF010000001.1"/>
</dbReference>
<gene>
    <name evidence="3" type="ORF">I6G68_08315</name>
    <name evidence="2" type="ORF">ODY43_06675</name>
</gene>
<accession>A0A7T2VSB8</accession>
<name>A0A7T2VSB8_9LACT</name>
<dbReference type="EMBL" id="JAOTML010000007">
    <property type="protein sequence ID" value="MCY3053669.1"/>
    <property type="molecule type" value="Genomic_DNA"/>
</dbReference>
<feature type="region of interest" description="Disordered" evidence="1">
    <location>
        <begin position="31"/>
        <end position="53"/>
    </location>
</feature>
<dbReference type="GeneID" id="43502050"/>
<dbReference type="Proteomes" id="UP001069145">
    <property type="component" value="Unassembled WGS sequence"/>
</dbReference>